<evidence type="ECO:0000256" key="1">
    <source>
        <dbReference type="ARBA" id="ARBA00004533"/>
    </source>
</evidence>
<keyword evidence="6" id="KW-0012">Acyltransferase</keyword>
<evidence type="ECO:0000256" key="5">
    <source>
        <dbReference type="ARBA" id="ARBA00023136"/>
    </source>
</evidence>
<dbReference type="Proteomes" id="UP000267128">
    <property type="component" value="Unassembled WGS sequence"/>
</dbReference>
<evidence type="ECO:0000256" key="2">
    <source>
        <dbReference type="ARBA" id="ARBA00022475"/>
    </source>
</evidence>
<sequence length="283" mass="31803">MPASAKTSLVSAAHELRRLIPPSVARAYVNRRVDQLMEIDAYRELQEAQMRHLLEFTDRAPEIPVLARQFAIETMLKTHLRWHPRLVTSEPVRGIEWLTTQRDPSRSVVLNFMHHYRYEGMFKALKRRGVELDIIAHAELMGKDTPNPLKHHMRLVASGGRMTPAGGGMDSYIAMARPGITMVVASDLPGHTPVTFLGRRVMGSFGSARIATETNSQVVLITAHKDDDESTYLQLHPPIEPSDFADAHALLAEILNRHGEAVLAWPEVVDMPLSRFGRIEEQA</sequence>
<name>A0A3N0CDB4_9ACTN</name>
<keyword evidence="2" id="KW-1003">Cell membrane</keyword>
<accession>A0A3N0CDB4</accession>
<keyword evidence="3" id="KW-0997">Cell inner membrane</keyword>
<dbReference type="GO" id="GO:0009247">
    <property type="term" value="P:glycolipid biosynthetic process"/>
    <property type="evidence" value="ECO:0007669"/>
    <property type="project" value="UniProtKB-ARBA"/>
</dbReference>
<organism evidence="7 8">
    <name type="scientific">Nocardioides marmoriginsengisoli</name>
    <dbReference type="NCBI Taxonomy" id="661483"/>
    <lineage>
        <taxon>Bacteria</taxon>
        <taxon>Bacillati</taxon>
        <taxon>Actinomycetota</taxon>
        <taxon>Actinomycetes</taxon>
        <taxon>Propionibacteriales</taxon>
        <taxon>Nocardioidaceae</taxon>
        <taxon>Nocardioides</taxon>
    </lineage>
</organism>
<proteinExistence type="predicted"/>
<dbReference type="EMBL" id="RJSE01000008">
    <property type="protein sequence ID" value="RNL61231.1"/>
    <property type="molecule type" value="Genomic_DNA"/>
</dbReference>
<keyword evidence="4" id="KW-0808">Transferase</keyword>
<keyword evidence="8" id="KW-1185">Reference proteome</keyword>
<evidence type="ECO:0000313" key="8">
    <source>
        <dbReference type="Proteomes" id="UP000267128"/>
    </source>
</evidence>
<dbReference type="Pfam" id="PF03279">
    <property type="entry name" value="Lip_A_acyltrans"/>
    <property type="match status" value="1"/>
</dbReference>
<evidence type="ECO:0000256" key="4">
    <source>
        <dbReference type="ARBA" id="ARBA00022679"/>
    </source>
</evidence>
<evidence type="ECO:0000313" key="7">
    <source>
        <dbReference type="EMBL" id="RNL61231.1"/>
    </source>
</evidence>
<keyword evidence="5" id="KW-0472">Membrane</keyword>
<comment type="caution">
    <text evidence="7">The sequence shown here is derived from an EMBL/GenBank/DDBJ whole genome shotgun (WGS) entry which is preliminary data.</text>
</comment>
<comment type="subcellular location">
    <subcellularLocation>
        <location evidence="1">Cell inner membrane</location>
    </subcellularLocation>
</comment>
<protein>
    <submittedName>
        <fullName evidence="7">Uncharacterized protein</fullName>
    </submittedName>
</protein>
<dbReference type="OrthoDB" id="3786791at2"/>
<dbReference type="GO" id="GO:0016746">
    <property type="term" value="F:acyltransferase activity"/>
    <property type="evidence" value="ECO:0007669"/>
    <property type="project" value="UniProtKB-KW"/>
</dbReference>
<dbReference type="GO" id="GO:0005886">
    <property type="term" value="C:plasma membrane"/>
    <property type="evidence" value="ECO:0007669"/>
    <property type="project" value="UniProtKB-SubCell"/>
</dbReference>
<dbReference type="InterPro" id="IPR004960">
    <property type="entry name" value="LipA_acyltrans"/>
</dbReference>
<reference evidence="7 8" key="1">
    <citation type="submission" date="2018-11" db="EMBL/GenBank/DDBJ databases">
        <authorList>
            <person name="Li F."/>
        </authorList>
    </citation>
    <scope>NUCLEOTIDE SEQUENCE [LARGE SCALE GENOMIC DNA]</scope>
    <source>
        <strain evidence="7 8">Gsoil 097</strain>
    </source>
</reference>
<evidence type="ECO:0000256" key="6">
    <source>
        <dbReference type="ARBA" id="ARBA00023315"/>
    </source>
</evidence>
<dbReference type="AlphaFoldDB" id="A0A3N0CDB4"/>
<evidence type="ECO:0000256" key="3">
    <source>
        <dbReference type="ARBA" id="ARBA00022519"/>
    </source>
</evidence>
<dbReference type="RefSeq" id="WP_123228943.1">
    <property type="nucleotide sequence ID" value="NZ_RJSE01000008.1"/>
</dbReference>
<gene>
    <name evidence="7" type="ORF">EFK50_17850</name>
</gene>